<dbReference type="InterPro" id="IPR013131">
    <property type="entry name" value="Mannitol_DH_N"/>
</dbReference>
<dbReference type="Pfam" id="PF08125">
    <property type="entry name" value="Mannitol_dh_C"/>
    <property type="match status" value="1"/>
</dbReference>
<dbReference type="InterPro" id="IPR036291">
    <property type="entry name" value="NAD(P)-bd_dom_sf"/>
</dbReference>
<dbReference type="InterPro" id="IPR013328">
    <property type="entry name" value="6PGD_dom2"/>
</dbReference>
<evidence type="ECO:0000256" key="2">
    <source>
        <dbReference type="ARBA" id="ARBA00012939"/>
    </source>
</evidence>
<dbReference type="GO" id="GO:0008926">
    <property type="term" value="F:mannitol-1-phosphate 5-dehydrogenase activity"/>
    <property type="evidence" value="ECO:0007669"/>
    <property type="project" value="UniProtKB-EC"/>
</dbReference>
<comment type="caution">
    <text evidence="10">The sequence shown here is derived from an EMBL/GenBank/DDBJ whole genome shotgun (WGS) entry which is preliminary data.</text>
</comment>
<dbReference type="SUPFAM" id="SSF51735">
    <property type="entry name" value="NAD(P)-binding Rossmann-fold domains"/>
    <property type="match status" value="1"/>
</dbReference>
<evidence type="ECO:0000256" key="5">
    <source>
        <dbReference type="ARBA" id="ARBA00023027"/>
    </source>
</evidence>
<dbReference type="SUPFAM" id="SSF48179">
    <property type="entry name" value="6-phosphogluconate dehydrogenase C-terminal domain-like"/>
    <property type="match status" value="1"/>
</dbReference>
<keyword evidence="11" id="KW-1185">Reference proteome</keyword>
<keyword evidence="5 7" id="KW-0520">NAD</keyword>
<evidence type="ECO:0000259" key="8">
    <source>
        <dbReference type="Pfam" id="PF01232"/>
    </source>
</evidence>
<evidence type="ECO:0000313" key="10">
    <source>
        <dbReference type="EMBL" id="MDN4598111.1"/>
    </source>
</evidence>
<dbReference type="Gene3D" id="1.10.1040.10">
    <property type="entry name" value="N-(1-d-carboxylethyl)-l-norvaline Dehydrogenase, domain 2"/>
    <property type="match status" value="1"/>
</dbReference>
<dbReference type="PANTHER" id="PTHR30524:SF0">
    <property type="entry name" value="ALTRONATE OXIDOREDUCTASE-RELATED"/>
    <property type="match status" value="1"/>
</dbReference>
<feature type="binding site" evidence="7">
    <location>
        <begin position="3"/>
        <end position="14"/>
    </location>
    <ligand>
        <name>NAD(+)</name>
        <dbReference type="ChEBI" id="CHEBI:57540"/>
    </ligand>
</feature>
<feature type="domain" description="Mannitol dehydrogenase N-terminal" evidence="8">
    <location>
        <begin position="1"/>
        <end position="196"/>
    </location>
</feature>
<feature type="domain" description="Mannitol dehydrogenase C-terminal" evidence="9">
    <location>
        <begin position="204"/>
        <end position="345"/>
    </location>
</feature>
<dbReference type="NCBIfam" id="NF002652">
    <property type="entry name" value="PRK02318.2-5"/>
    <property type="match status" value="1"/>
</dbReference>
<reference evidence="10" key="1">
    <citation type="submission" date="2023-03" db="EMBL/GenBank/DDBJ databases">
        <title>MT1 and MT2 Draft Genomes of Novel Species.</title>
        <authorList>
            <person name="Venkateswaran K."/>
        </authorList>
    </citation>
    <scope>NUCLEOTIDE SEQUENCE</scope>
    <source>
        <strain evidence="10">F6_8S_P_1A</strain>
    </source>
</reference>
<evidence type="ECO:0000256" key="6">
    <source>
        <dbReference type="ARBA" id="ARBA00048615"/>
    </source>
</evidence>
<sequence length="389" mass="40954">MKAVHFGAGNIGRGFVGLLLHEAGYEVVFADVNAELIDALAAADSYDVHLVGEESETKTVTGFRAINSATDEEALVAEIASADVVTTAVGPRILRFVAPVIARGLAARPDDAPRLAVMACENAIGASDLLAAELMDGLPDDETREALAAKAVFANTAVDRIVPAQAPDAGIDVTVETFYEWVVDRSPFGGSEPAIPGAHFVDSLGPYIERKLFTVNTGHATVAYTGFLRGATTISEAIGIPEVREAAEAALRETSAALSAKHGLPEEELAAYRAKILGRFANPYLVDEVTRVGREPLRKLGRNDRFIGPASDYAEFVGGVPVALVDAVGAALRFDVPEDTQSVELLRLLDEADASAIVEEVMGVAAGEALHEPLTRVVAEAQRERGASA</sequence>
<dbReference type="RefSeq" id="WP_301219459.1">
    <property type="nucleotide sequence ID" value="NZ_JAROCB010000003.1"/>
</dbReference>
<name>A0ABT8J0G7_9MICO</name>
<evidence type="ECO:0000256" key="4">
    <source>
        <dbReference type="ARBA" id="ARBA00023002"/>
    </source>
</evidence>
<organism evidence="10 11">
    <name type="scientific">Leifsonia virtsii</name>
    <dbReference type="NCBI Taxonomy" id="3035915"/>
    <lineage>
        <taxon>Bacteria</taxon>
        <taxon>Bacillati</taxon>
        <taxon>Actinomycetota</taxon>
        <taxon>Actinomycetes</taxon>
        <taxon>Micrococcales</taxon>
        <taxon>Microbacteriaceae</taxon>
        <taxon>Leifsonia</taxon>
    </lineage>
</organism>
<dbReference type="HAMAP" id="MF_00196">
    <property type="entry name" value="Mannitol_dehydrog"/>
    <property type="match status" value="1"/>
</dbReference>
<dbReference type="InterPro" id="IPR023028">
    <property type="entry name" value="Mannitol_1_phos_5_DH"/>
</dbReference>
<gene>
    <name evidence="7" type="primary">mtlD</name>
    <name evidence="10" type="ORF">P5G59_13235</name>
</gene>
<evidence type="ECO:0000313" key="11">
    <source>
        <dbReference type="Proteomes" id="UP001174210"/>
    </source>
</evidence>
<dbReference type="EMBL" id="JAROCB010000003">
    <property type="protein sequence ID" value="MDN4598111.1"/>
    <property type="molecule type" value="Genomic_DNA"/>
</dbReference>
<comment type="similarity">
    <text evidence="1 7">Belongs to the mannitol dehydrogenase family.</text>
</comment>
<comment type="catalytic activity">
    <reaction evidence="6 7">
        <text>D-mannitol 1-phosphate + NAD(+) = beta-D-fructose 6-phosphate + NADH + H(+)</text>
        <dbReference type="Rhea" id="RHEA:19661"/>
        <dbReference type="ChEBI" id="CHEBI:15378"/>
        <dbReference type="ChEBI" id="CHEBI:57540"/>
        <dbReference type="ChEBI" id="CHEBI:57634"/>
        <dbReference type="ChEBI" id="CHEBI:57945"/>
        <dbReference type="ChEBI" id="CHEBI:61381"/>
        <dbReference type="EC" id="1.1.1.17"/>
    </reaction>
</comment>
<keyword evidence="4 7" id="KW-0560">Oxidoreductase</keyword>
<evidence type="ECO:0000256" key="3">
    <source>
        <dbReference type="ARBA" id="ARBA00016219"/>
    </source>
</evidence>
<dbReference type="EC" id="1.1.1.17" evidence="2 7"/>
<accession>A0ABT8J0G7</accession>
<proteinExistence type="inferred from homology"/>
<dbReference type="NCBIfam" id="NF002647">
    <property type="entry name" value="PRK02318.1-3"/>
    <property type="match status" value="1"/>
</dbReference>
<dbReference type="InterPro" id="IPR000669">
    <property type="entry name" value="Mannitol_DH"/>
</dbReference>
<dbReference type="Gene3D" id="3.40.50.720">
    <property type="entry name" value="NAD(P)-binding Rossmann-like Domain"/>
    <property type="match status" value="1"/>
</dbReference>
<dbReference type="PRINTS" id="PR00084">
    <property type="entry name" value="MTLDHDRGNASE"/>
</dbReference>
<dbReference type="Pfam" id="PF01232">
    <property type="entry name" value="Mannitol_dh"/>
    <property type="match status" value="1"/>
</dbReference>
<evidence type="ECO:0000256" key="1">
    <source>
        <dbReference type="ARBA" id="ARBA00006541"/>
    </source>
</evidence>
<evidence type="ECO:0000256" key="7">
    <source>
        <dbReference type="HAMAP-Rule" id="MF_00196"/>
    </source>
</evidence>
<dbReference type="PANTHER" id="PTHR30524">
    <property type="entry name" value="MANNITOL-1-PHOSPHATE 5-DEHYDROGENASE"/>
    <property type="match status" value="1"/>
</dbReference>
<dbReference type="InterPro" id="IPR008927">
    <property type="entry name" value="6-PGluconate_DH-like_C_sf"/>
</dbReference>
<protein>
    <recommendedName>
        <fullName evidence="3 7">Mannitol-1-phosphate 5-dehydrogenase</fullName>
        <ecNumber evidence="2 7">1.1.1.17</ecNumber>
    </recommendedName>
</protein>
<dbReference type="InterPro" id="IPR013118">
    <property type="entry name" value="Mannitol_DH_C"/>
</dbReference>
<dbReference type="Proteomes" id="UP001174210">
    <property type="component" value="Unassembled WGS sequence"/>
</dbReference>
<evidence type="ECO:0000259" key="9">
    <source>
        <dbReference type="Pfam" id="PF08125"/>
    </source>
</evidence>